<keyword evidence="4" id="KW-1185">Reference proteome</keyword>
<proteinExistence type="predicted"/>
<name>A0AAD4SHF2_9MAGN</name>
<feature type="signal peptide" evidence="2">
    <location>
        <begin position="1"/>
        <end position="22"/>
    </location>
</feature>
<evidence type="ECO:0000256" key="2">
    <source>
        <dbReference type="SAM" id="SignalP"/>
    </source>
</evidence>
<gene>
    <name evidence="3" type="ORF">MKW98_006485</name>
</gene>
<dbReference type="PRINTS" id="PR00671">
    <property type="entry name" value="INHIBINBB"/>
</dbReference>
<keyword evidence="2" id="KW-0732">Signal</keyword>
<organism evidence="3 4">
    <name type="scientific">Papaver atlanticum</name>
    <dbReference type="NCBI Taxonomy" id="357466"/>
    <lineage>
        <taxon>Eukaryota</taxon>
        <taxon>Viridiplantae</taxon>
        <taxon>Streptophyta</taxon>
        <taxon>Embryophyta</taxon>
        <taxon>Tracheophyta</taxon>
        <taxon>Spermatophyta</taxon>
        <taxon>Magnoliopsida</taxon>
        <taxon>Ranunculales</taxon>
        <taxon>Papaveraceae</taxon>
        <taxon>Papaveroideae</taxon>
        <taxon>Papaver</taxon>
    </lineage>
</organism>
<feature type="compositionally biased region" description="Pro residues" evidence="1">
    <location>
        <begin position="96"/>
        <end position="120"/>
    </location>
</feature>
<reference evidence="3" key="1">
    <citation type="submission" date="2022-04" db="EMBL/GenBank/DDBJ databases">
        <title>A functionally conserved STORR gene fusion in Papaver species that diverged 16.8 million years ago.</title>
        <authorList>
            <person name="Catania T."/>
        </authorList>
    </citation>
    <scope>NUCLEOTIDE SEQUENCE</scope>
    <source>
        <strain evidence="3">S-188037</strain>
    </source>
</reference>
<dbReference type="AlphaFoldDB" id="A0AAD4SHF2"/>
<accession>A0AAD4SHF2</accession>
<protein>
    <submittedName>
        <fullName evidence="3">Uncharacterized protein</fullName>
    </submittedName>
</protein>
<dbReference type="Proteomes" id="UP001202328">
    <property type="component" value="Unassembled WGS sequence"/>
</dbReference>
<evidence type="ECO:0000313" key="3">
    <source>
        <dbReference type="EMBL" id="KAI3905851.1"/>
    </source>
</evidence>
<evidence type="ECO:0000256" key="1">
    <source>
        <dbReference type="SAM" id="MobiDB-lite"/>
    </source>
</evidence>
<sequence length="186" mass="19968">MVSKSSLVWLLLFAMLALCTYTERVSANTYCPAGNLEGVWRVTYASRCYDNKDYDNCPRWCQNRGRTFGQKFIKDVPLSSYQHDCVCCCGGAIPQPSPSPPPPSPPLPSPPPPPPPPPPSDPRDLCDSCEVSLSTIVTDCSLCPVCNCGAGVTPALAACVNNYCSCCCLATLTSTTPGSSLQHQRE</sequence>
<feature type="region of interest" description="Disordered" evidence="1">
    <location>
        <begin position="96"/>
        <end position="121"/>
    </location>
</feature>
<dbReference type="EMBL" id="JAJJMB010010911">
    <property type="protein sequence ID" value="KAI3905851.1"/>
    <property type="molecule type" value="Genomic_DNA"/>
</dbReference>
<feature type="chain" id="PRO_5042133579" evidence="2">
    <location>
        <begin position="23"/>
        <end position="186"/>
    </location>
</feature>
<comment type="caution">
    <text evidence="3">The sequence shown here is derived from an EMBL/GenBank/DDBJ whole genome shotgun (WGS) entry which is preliminary data.</text>
</comment>
<evidence type="ECO:0000313" key="4">
    <source>
        <dbReference type="Proteomes" id="UP001202328"/>
    </source>
</evidence>